<dbReference type="InterPro" id="IPR001647">
    <property type="entry name" value="HTH_TetR"/>
</dbReference>
<dbReference type="InterPro" id="IPR009057">
    <property type="entry name" value="Homeodomain-like_sf"/>
</dbReference>
<evidence type="ECO:0000259" key="5">
    <source>
        <dbReference type="PROSITE" id="PS50977"/>
    </source>
</evidence>
<feature type="DNA-binding region" description="H-T-H motif" evidence="4">
    <location>
        <begin position="37"/>
        <end position="56"/>
    </location>
</feature>
<dbReference type="InterPro" id="IPR023772">
    <property type="entry name" value="DNA-bd_HTH_TetR-type_CS"/>
</dbReference>
<comment type="caution">
    <text evidence="6">The sequence shown here is derived from an EMBL/GenBank/DDBJ whole genome shotgun (WGS) entry which is preliminary data.</text>
</comment>
<evidence type="ECO:0000256" key="3">
    <source>
        <dbReference type="ARBA" id="ARBA00023163"/>
    </source>
</evidence>
<sequence length="201" mass="22053">MSTPRKRPRQQRSQATWAAILDAATQLFQRLGYAGTTTNRVAELAGVSIGSLYQYFPDKDALLLALAERHIFDAATQISAVFASLEREQPGLDETLSQLIDAAVALHENDPATHQLLFDQAPRSPETQQYLRRLELLLASAVAPHLQRLGCGGDTPMVRALLLVQGLDAQIHGALLAPPAGVERQQVIDELKRMWRASLAI</sequence>
<evidence type="ECO:0000256" key="4">
    <source>
        <dbReference type="PROSITE-ProRule" id="PRU00335"/>
    </source>
</evidence>
<keyword evidence="2 4" id="KW-0238">DNA-binding</keyword>
<dbReference type="SUPFAM" id="SSF48498">
    <property type="entry name" value="Tetracyclin repressor-like, C-terminal domain"/>
    <property type="match status" value="1"/>
</dbReference>
<keyword evidence="7" id="KW-1185">Reference proteome</keyword>
<evidence type="ECO:0000256" key="1">
    <source>
        <dbReference type="ARBA" id="ARBA00023015"/>
    </source>
</evidence>
<evidence type="ECO:0000313" key="6">
    <source>
        <dbReference type="EMBL" id="MCK0537354.1"/>
    </source>
</evidence>
<dbReference type="InterPro" id="IPR050109">
    <property type="entry name" value="HTH-type_TetR-like_transc_reg"/>
</dbReference>
<dbReference type="Gene3D" id="1.10.357.10">
    <property type="entry name" value="Tetracycline Repressor, domain 2"/>
    <property type="match status" value="1"/>
</dbReference>
<dbReference type="PANTHER" id="PTHR30055">
    <property type="entry name" value="HTH-TYPE TRANSCRIPTIONAL REGULATOR RUTR"/>
    <property type="match status" value="1"/>
</dbReference>
<keyword evidence="3" id="KW-0804">Transcription</keyword>
<dbReference type="PROSITE" id="PS50977">
    <property type="entry name" value="HTH_TETR_2"/>
    <property type="match status" value="1"/>
</dbReference>
<dbReference type="EMBL" id="JALKII010000003">
    <property type="protein sequence ID" value="MCK0537354.1"/>
    <property type="molecule type" value="Genomic_DNA"/>
</dbReference>
<gene>
    <name evidence="6" type="ORF">MU846_06475</name>
</gene>
<evidence type="ECO:0000313" key="7">
    <source>
        <dbReference type="Proteomes" id="UP001165524"/>
    </source>
</evidence>
<proteinExistence type="predicted"/>
<dbReference type="PRINTS" id="PR00455">
    <property type="entry name" value="HTHTETR"/>
</dbReference>
<dbReference type="PANTHER" id="PTHR30055:SF234">
    <property type="entry name" value="HTH-TYPE TRANSCRIPTIONAL REGULATOR BETI"/>
    <property type="match status" value="1"/>
</dbReference>
<dbReference type="Pfam" id="PF17918">
    <property type="entry name" value="TetR_C_15"/>
    <property type="match status" value="1"/>
</dbReference>
<dbReference type="InterPro" id="IPR041669">
    <property type="entry name" value="TetR_C_15"/>
</dbReference>
<name>A0ABT0E6A2_9GAMM</name>
<dbReference type="SUPFAM" id="SSF46689">
    <property type="entry name" value="Homeodomain-like"/>
    <property type="match status" value="1"/>
</dbReference>
<dbReference type="PROSITE" id="PS01081">
    <property type="entry name" value="HTH_TETR_1"/>
    <property type="match status" value="1"/>
</dbReference>
<evidence type="ECO:0000256" key="2">
    <source>
        <dbReference type="ARBA" id="ARBA00023125"/>
    </source>
</evidence>
<protein>
    <submittedName>
        <fullName evidence="6">TetR/AcrR family transcriptional regulator</fullName>
    </submittedName>
</protein>
<dbReference type="InterPro" id="IPR036271">
    <property type="entry name" value="Tet_transcr_reg_TetR-rel_C_sf"/>
</dbReference>
<feature type="domain" description="HTH tetR-type" evidence="5">
    <location>
        <begin position="14"/>
        <end position="74"/>
    </location>
</feature>
<accession>A0ABT0E6A2</accession>
<dbReference type="RefSeq" id="WP_246950606.1">
    <property type="nucleotide sequence ID" value="NZ_JALKII010000003.1"/>
</dbReference>
<reference evidence="6" key="1">
    <citation type="submission" date="2022-04" db="EMBL/GenBank/DDBJ databases">
        <title>Alcanivorax sp. CY1518 draft genome sequence.</title>
        <authorList>
            <person name="Zhao G."/>
            <person name="An M."/>
        </authorList>
    </citation>
    <scope>NUCLEOTIDE SEQUENCE</scope>
    <source>
        <strain evidence="6">CY1518</strain>
    </source>
</reference>
<dbReference type="Pfam" id="PF00440">
    <property type="entry name" value="TetR_N"/>
    <property type="match status" value="1"/>
</dbReference>
<dbReference type="Proteomes" id="UP001165524">
    <property type="component" value="Unassembled WGS sequence"/>
</dbReference>
<keyword evidence="1" id="KW-0805">Transcription regulation</keyword>
<organism evidence="6 7">
    <name type="scientific">Alcanivorax quisquiliarum</name>
    <dbReference type="NCBI Taxonomy" id="2933565"/>
    <lineage>
        <taxon>Bacteria</taxon>
        <taxon>Pseudomonadati</taxon>
        <taxon>Pseudomonadota</taxon>
        <taxon>Gammaproteobacteria</taxon>
        <taxon>Oceanospirillales</taxon>
        <taxon>Alcanivoracaceae</taxon>
        <taxon>Alcanivorax</taxon>
    </lineage>
</organism>